<feature type="domain" description="Calcineurin-like phosphoesterase" evidence="1">
    <location>
        <begin position="61"/>
        <end position="256"/>
    </location>
</feature>
<organism evidence="2 3">
    <name type="scientific">Pedobacter rhodius</name>
    <dbReference type="NCBI Taxonomy" id="3004098"/>
    <lineage>
        <taxon>Bacteria</taxon>
        <taxon>Pseudomonadati</taxon>
        <taxon>Bacteroidota</taxon>
        <taxon>Sphingobacteriia</taxon>
        <taxon>Sphingobacteriales</taxon>
        <taxon>Sphingobacteriaceae</taxon>
        <taxon>Pedobacter</taxon>
    </lineage>
</organism>
<dbReference type="InterPro" id="IPR004843">
    <property type="entry name" value="Calcineurin-like_PHP"/>
</dbReference>
<dbReference type="Proteomes" id="UP001144341">
    <property type="component" value="Unassembled WGS sequence"/>
</dbReference>
<evidence type="ECO:0000313" key="3">
    <source>
        <dbReference type="Proteomes" id="UP001144341"/>
    </source>
</evidence>
<comment type="caution">
    <text evidence="2">The sequence shown here is derived from an EMBL/GenBank/DDBJ whole genome shotgun (WGS) entry which is preliminary data.</text>
</comment>
<dbReference type="Pfam" id="PF00149">
    <property type="entry name" value="Metallophos"/>
    <property type="match status" value="1"/>
</dbReference>
<dbReference type="SUPFAM" id="SSF56300">
    <property type="entry name" value="Metallo-dependent phosphatases"/>
    <property type="match status" value="1"/>
</dbReference>
<reference evidence="2" key="1">
    <citation type="submission" date="2022-12" db="EMBL/GenBank/DDBJ databases">
        <title>Genome sequence of SJ11.</title>
        <authorList>
            <person name="Woo H."/>
        </authorList>
    </citation>
    <scope>NUCLEOTIDE SEQUENCE</scope>
    <source>
        <strain evidence="2">SJ11</strain>
    </source>
</reference>
<dbReference type="InterPro" id="IPR029052">
    <property type="entry name" value="Metallo-depent_PP-like"/>
</dbReference>
<sequence length="362" mass="41915">MRKLLQKLLSAWIISISNKFGSRPDKQRIHDALSQLYKNINASPGKRGEIFEIKETDGFIILSDQHKGARDFADDFALAEKNYLKALEYYEAKKFSYINLGDSEELWENLLESVIKHNKETFEAEKLFIKRKAFTKIFGNHDLYWDNDPLAQFNLKRIYGEVIRIYEGAILRFNLDGKVLDIYLTHGHQGDLQSDGNWFSKWFVSTIWAPLQAYLKINPNTPAYDNQLKTLHNTLMYDWVQSQNGLALITGHTHQPVFASLTHLERLYLKLKNATTGQNVKEVENLTLELNKLVAKGEQPPALNKYKSSYFNSGCCCFNDGDITGIEIESGLIRLIKWSYQKSDLPERFVLEEMKLKDLLFE</sequence>
<evidence type="ECO:0000313" key="2">
    <source>
        <dbReference type="EMBL" id="MCZ4222888.1"/>
    </source>
</evidence>
<dbReference type="EMBL" id="JAPWGL010000002">
    <property type="protein sequence ID" value="MCZ4222888.1"/>
    <property type="molecule type" value="Genomic_DNA"/>
</dbReference>
<accession>A0ABT4KVD7</accession>
<dbReference type="Gene3D" id="3.60.21.10">
    <property type="match status" value="1"/>
</dbReference>
<gene>
    <name evidence="2" type="ORF">O0931_06205</name>
</gene>
<protein>
    <submittedName>
        <fullName evidence="2">Metallophosphoesterase</fullName>
    </submittedName>
</protein>
<dbReference type="RefSeq" id="WP_269414691.1">
    <property type="nucleotide sequence ID" value="NZ_JAPWGL010000002.1"/>
</dbReference>
<proteinExistence type="predicted"/>
<keyword evidence="3" id="KW-1185">Reference proteome</keyword>
<name>A0ABT4KVD7_9SPHI</name>
<evidence type="ECO:0000259" key="1">
    <source>
        <dbReference type="Pfam" id="PF00149"/>
    </source>
</evidence>